<evidence type="ECO:0000313" key="3">
    <source>
        <dbReference type="Proteomes" id="UP001500748"/>
    </source>
</evidence>
<evidence type="ECO:0000256" key="1">
    <source>
        <dbReference type="SAM" id="Phobius"/>
    </source>
</evidence>
<accession>A0ABP7G3L2</accession>
<protein>
    <submittedName>
        <fullName evidence="2">Uncharacterized protein</fullName>
    </submittedName>
</protein>
<keyword evidence="1" id="KW-0812">Transmembrane</keyword>
<dbReference type="EMBL" id="BAABDU010000001">
    <property type="protein sequence ID" value="GAA3754961.1"/>
    <property type="molecule type" value="Genomic_DNA"/>
</dbReference>
<proteinExistence type="predicted"/>
<keyword evidence="1" id="KW-1133">Transmembrane helix</keyword>
<keyword evidence="1" id="KW-0472">Membrane</keyword>
<evidence type="ECO:0000313" key="2">
    <source>
        <dbReference type="EMBL" id="GAA3754961.1"/>
    </source>
</evidence>
<gene>
    <name evidence="2" type="ORF">GCM10022423_00960</name>
</gene>
<reference evidence="3" key="1">
    <citation type="journal article" date="2019" name="Int. J. Syst. Evol. Microbiol.">
        <title>The Global Catalogue of Microorganisms (GCM) 10K type strain sequencing project: providing services to taxonomists for standard genome sequencing and annotation.</title>
        <authorList>
            <consortium name="The Broad Institute Genomics Platform"/>
            <consortium name="The Broad Institute Genome Sequencing Center for Infectious Disease"/>
            <person name="Wu L."/>
            <person name="Ma J."/>
        </authorList>
    </citation>
    <scope>NUCLEOTIDE SEQUENCE [LARGE SCALE GENOMIC DNA]</scope>
    <source>
        <strain evidence="3">JCM 17337</strain>
    </source>
</reference>
<name>A0ABP7G3L2_9FLAO</name>
<comment type="caution">
    <text evidence="2">The sequence shown here is derived from an EMBL/GenBank/DDBJ whole genome shotgun (WGS) entry which is preliminary data.</text>
</comment>
<dbReference type="Proteomes" id="UP001500748">
    <property type="component" value="Unassembled WGS sequence"/>
</dbReference>
<sequence>MIYIDRNGLHYQQFDGSVRSILYQELEKSTEPYRSDIDIRIGTKYSPGYIFGFKDRARIPIHFSTAENGLSYVPKNKYRLIAHFLQGAALFCPHIKVSPAVYSDYFIDLNTLEFNKKSRTITYVIFFAALIIVLLGIDLLTKYTMGFSLLF</sequence>
<keyword evidence="3" id="KW-1185">Reference proteome</keyword>
<feature type="transmembrane region" description="Helical" evidence="1">
    <location>
        <begin position="121"/>
        <end position="141"/>
    </location>
</feature>
<organism evidence="2 3">
    <name type="scientific">Flavobacterium ginsengiterrae</name>
    <dbReference type="NCBI Taxonomy" id="871695"/>
    <lineage>
        <taxon>Bacteria</taxon>
        <taxon>Pseudomonadati</taxon>
        <taxon>Bacteroidota</taxon>
        <taxon>Flavobacteriia</taxon>
        <taxon>Flavobacteriales</taxon>
        <taxon>Flavobacteriaceae</taxon>
        <taxon>Flavobacterium</taxon>
    </lineage>
</organism>